<dbReference type="EMBL" id="BMMQ01000005">
    <property type="protein sequence ID" value="GGO64184.1"/>
    <property type="molecule type" value="Genomic_DNA"/>
</dbReference>
<reference evidence="3" key="1">
    <citation type="journal article" date="2019" name="Int. J. Syst. Evol. Microbiol.">
        <title>The Global Catalogue of Microorganisms (GCM) 10K type strain sequencing project: providing services to taxonomists for standard genome sequencing and annotation.</title>
        <authorList>
            <consortium name="The Broad Institute Genomics Platform"/>
            <consortium name="The Broad Institute Genome Sequencing Center for Infectious Disease"/>
            <person name="Wu L."/>
            <person name="Ma J."/>
        </authorList>
    </citation>
    <scope>NUCLEOTIDE SEQUENCE [LARGE SCALE GENOMIC DNA]</scope>
    <source>
        <strain evidence="3">CGMCC 4.7181</strain>
    </source>
</reference>
<organism evidence="2 3">
    <name type="scientific">Microbacterium nanhaiense</name>
    <dbReference type="NCBI Taxonomy" id="1301026"/>
    <lineage>
        <taxon>Bacteria</taxon>
        <taxon>Bacillati</taxon>
        <taxon>Actinomycetota</taxon>
        <taxon>Actinomycetes</taxon>
        <taxon>Micrococcales</taxon>
        <taxon>Microbacteriaceae</taxon>
        <taxon>Microbacterium</taxon>
    </lineage>
</organism>
<dbReference type="RefSeq" id="WP_188701165.1">
    <property type="nucleotide sequence ID" value="NZ_BMMQ01000005.1"/>
</dbReference>
<gene>
    <name evidence="2" type="ORF">GCM10010910_18430</name>
</gene>
<keyword evidence="1" id="KW-0472">Membrane</keyword>
<protein>
    <recommendedName>
        <fullName evidence="4">DUF624 domain-containing protein</fullName>
    </recommendedName>
</protein>
<feature type="transmembrane region" description="Helical" evidence="1">
    <location>
        <begin position="172"/>
        <end position="192"/>
    </location>
</feature>
<comment type="caution">
    <text evidence="2">The sequence shown here is derived from an EMBL/GenBank/DDBJ whole genome shotgun (WGS) entry which is preliminary data.</text>
</comment>
<accession>A0ABQ2N237</accession>
<name>A0ABQ2N237_9MICO</name>
<evidence type="ECO:0000313" key="3">
    <source>
        <dbReference type="Proteomes" id="UP000638043"/>
    </source>
</evidence>
<evidence type="ECO:0000256" key="1">
    <source>
        <dbReference type="SAM" id="Phobius"/>
    </source>
</evidence>
<feature type="transmembrane region" description="Helical" evidence="1">
    <location>
        <begin position="133"/>
        <end position="151"/>
    </location>
</feature>
<keyword evidence="3" id="KW-1185">Reference proteome</keyword>
<keyword evidence="1" id="KW-1133">Transmembrane helix</keyword>
<keyword evidence="1" id="KW-0812">Transmembrane</keyword>
<evidence type="ECO:0008006" key="4">
    <source>
        <dbReference type="Google" id="ProtNLM"/>
    </source>
</evidence>
<sequence length="221" mass="22904">MSSLTTRARALVAYDGALAHLLIGVLQVFLVSVSFLAATSPVWLFALIVGWQPTHLAIALFAASTWTVAPAVTGALAAASRILDERAEAHAGRAFWRSFAGSCRSRWRIASGTAAIAWILSYDVALFSDTDGVLLLTLAGGGLLLVAVVATGSAPDSPLPGALRAAAQRPHLALAWLLLAVIAIALCVIPVVGASLMLFSPGLAALSIQICNRALGFRPAR</sequence>
<feature type="transmembrane region" description="Helical" evidence="1">
    <location>
        <begin position="21"/>
        <end position="51"/>
    </location>
</feature>
<proteinExistence type="predicted"/>
<feature type="transmembrane region" description="Helical" evidence="1">
    <location>
        <begin position="57"/>
        <end position="79"/>
    </location>
</feature>
<evidence type="ECO:0000313" key="2">
    <source>
        <dbReference type="EMBL" id="GGO64184.1"/>
    </source>
</evidence>
<dbReference type="Proteomes" id="UP000638043">
    <property type="component" value="Unassembled WGS sequence"/>
</dbReference>